<keyword evidence="3" id="KW-1185">Reference proteome</keyword>
<feature type="compositionally biased region" description="Basic and acidic residues" evidence="1">
    <location>
        <begin position="217"/>
        <end position="233"/>
    </location>
</feature>
<evidence type="ECO:0000313" key="3">
    <source>
        <dbReference type="Proteomes" id="UP000054324"/>
    </source>
</evidence>
<dbReference type="Proteomes" id="UP000054324">
    <property type="component" value="Unassembled WGS sequence"/>
</dbReference>
<evidence type="ECO:0000256" key="1">
    <source>
        <dbReference type="SAM" id="MobiDB-lite"/>
    </source>
</evidence>
<reference evidence="2 3" key="1">
    <citation type="submission" date="2013-11" db="EMBL/GenBank/DDBJ databases">
        <title>Opisthorchis viverrini - life in the bile duct.</title>
        <authorList>
            <person name="Young N.D."/>
            <person name="Nagarajan N."/>
            <person name="Lin S.J."/>
            <person name="Korhonen P.K."/>
            <person name="Jex A.R."/>
            <person name="Hall R.S."/>
            <person name="Safavi-Hemami H."/>
            <person name="Kaewkong W."/>
            <person name="Bertrand D."/>
            <person name="Gao S."/>
            <person name="Seet Q."/>
            <person name="Wongkham S."/>
            <person name="Teh B.T."/>
            <person name="Wongkham C."/>
            <person name="Intapan P.M."/>
            <person name="Maleewong W."/>
            <person name="Yang X."/>
            <person name="Hu M."/>
            <person name="Wang Z."/>
            <person name="Hofmann A."/>
            <person name="Sternberg P.W."/>
            <person name="Tan P."/>
            <person name="Wang J."/>
            <person name="Gasser R.B."/>
        </authorList>
    </citation>
    <scope>NUCLEOTIDE SEQUENCE [LARGE SCALE GENOMIC DNA]</scope>
</reference>
<feature type="region of interest" description="Disordered" evidence="1">
    <location>
        <begin position="217"/>
        <end position="244"/>
    </location>
</feature>
<sequence length="244" mass="26859">MVSPFDVAVTPSGLVLVSDYQLQEVRLFSLDGTAQGTLSQDRFSHPRGIGFGMGMVGVLDSKRRHIALFDPRSNQKTALRRISMMPSGIQDAPRGTVSEPYYIDFVEVGSGYLAVTDYAAPSVKMYSLNSGVCVGSTENESKHNILFYSIAPHFVEIAPTKFPTKDSFPGAKIQINSDPANEGTRARRVCHATVTRFTSQDISTICYVHLNKKEARQLRTPKDRGGGREDGRSQRYTTAGSQHH</sequence>
<dbReference type="EMBL" id="KL596915">
    <property type="protein sequence ID" value="KER22172.1"/>
    <property type="molecule type" value="Genomic_DNA"/>
</dbReference>
<organism evidence="2 3">
    <name type="scientific">Opisthorchis viverrini</name>
    <name type="common">Southeast Asian liver fluke</name>
    <dbReference type="NCBI Taxonomy" id="6198"/>
    <lineage>
        <taxon>Eukaryota</taxon>
        <taxon>Metazoa</taxon>
        <taxon>Spiralia</taxon>
        <taxon>Lophotrochozoa</taxon>
        <taxon>Platyhelminthes</taxon>
        <taxon>Trematoda</taxon>
        <taxon>Digenea</taxon>
        <taxon>Opisthorchiida</taxon>
        <taxon>Opisthorchiata</taxon>
        <taxon>Opisthorchiidae</taxon>
        <taxon>Opisthorchis</taxon>
    </lineage>
</organism>
<evidence type="ECO:0008006" key="4">
    <source>
        <dbReference type="Google" id="ProtNLM"/>
    </source>
</evidence>
<gene>
    <name evidence="2" type="ORF">T265_09675</name>
</gene>
<feature type="compositionally biased region" description="Polar residues" evidence="1">
    <location>
        <begin position="234"/>
        <end position="244"/>
    </location>
</feature>
<dbReference type="GeneID" id="20323843"/>
<dbReference type="Gene3D" id="2.120.10.30">
    <property type="entry name" value="TolB, C-terminal domain"/>
    <property type="match status" value="1"/>
</dbReference>
<evidence type="ECO:0000313" key="2">
    <source>
        <dbReference type="EMBL" id="KER22172.1"/>
    </source>
</evidence>
<protein>
    <recommendedName>
        <fullName evidence="4">NHL repeat protein</fullName>
    </recommendedName>
</protein>
<dbReference type="SUPFAM" id="SSF101898">
    <property type="entry name" value="NHL repeat"/>
    <property type="match status" value="1"/>
</dbReference>
<dbReference type="KEGG" id="ovi:T265_09675"/>
<dbReference type="STRING" id="6198.A0A074Z9E6"/>
<name>A0A074Z9E6_OPIVI</name>
<dbReference type="CTD" id="20323843"/>
<dbReference type="AlphaFoldDB" id="A0A074Z9E6"/>
<accession>A0A074Z9E6</accession>
<dbReference type="OrthoDB" id="6267506at2759"/>
<proteinExistence type="predicted"/>
<dbReference type="RefSeq" id="XP_009174093.1">
    <property type="nucleotide sequence ID" value="XM_009175829.1"/>
</dbReference>
<dbReference type="InterPro" id="IPR011042">
    <property type="entry name" value="6-blade_b-propeller_TolB-like"/>
</dbReference>